<protein>
    <recommendedName>
        <fullName evidence="1">Protein kinase domain-containing protein</fullName>
    </recommendedName>
</protein>
<dbReference type="PANTHER" id="PTHR23257:SF963">
    <property type="entry name" value="AT08303P"/>
    <property type="match status" value="1"/>
</dbReference>
<feature type="domain" description="Protein kinase" evidence="1">
    <location>
        <begin position="10"/>
        <end position="291"/>
    </location>
</feature>
<dbReference type="SUPFAM" id="SSF81901">
    <property type="entry name" value="HCP-like"/>
    <property type="match status" value="2"/>
</dbReference>
<dbReference type="SUPFAM" id="SSF56112">
    <property type="entry name" value="Protein kinase-like (PK-like)"/>
    <property type="match status" value="1"/>
</dbReference>
<dbReference type="InterPro" id="IPR001245">
    <property type="entry name" value="Ser-Thr/Tyr_kinase_cat_dom"/>
</dbReference>
<dbReference type="Gene3D" id="1.10.510.10">
    <property type="entry name" value="Transferase(Phosphotransferase) domain 1"/>
    <property type="match status" value="1"/>
</dbReference>
<reference evidence="2 3" key="1">
    <citation type="submission" date="2024-04" db="EMBL/GenBank/DDBJ databases">
        <title>Tritrichomonas musculus Genome.</title>
        <authorList>
            <person name="Alves-Ferreira E."/>
            <person name="Grigg M."/>
            <person name="Lorenzi H."/>
            <person name="Galac M."/>
        </authorList>
    </citation>
    <scope>NUCLEOTIDE SEQUENCE [LARGE SCALE GENOMIC DNA]</scope>
    <source>
        <strain evidence="2 3">EAF2021</strain>
    </source>
</reference>
<sequence length="769" mass="88055">MDTIIDNKKFDLLFHIRSGSFGSYNIVKNIENGRLYYAKISLSKLYIDSNSVIDRKSRSFLESAERLFSFTSEVEIHSKLFHPAIIRFFGYSEKDFNNDNYPIIFTQYSINGTLRDILTKKRVKSKGWTNTKRFICVYGIAAAMAFLHSKNIIHFNLSPENVLIDSFLFPKIAEFASAQVGTPSRDKIRFDSFFYTAPEIYDEDIPINEKVDVYSFGIILNEIYTRKQPYGGVKNPFLLQSKIVGGYRPDLPTKSSLSEIKSLITRCWHENPEERPSFAEILKILNSDTFLKNKKMKINKDDFLSYVNYINGATKIYETDPNRVIIVSDYIRNKLRSEIREIDLGINPTKKKNRTAKRFSLKSKKPIFQEILETQNKLENETKVTRNVRENIIFPSSLYIKLDSQCQSIINEAESGDFNSIHSIVINLIYGKKGFPTDPELAILYLKEGIKLGDTKSMLFYGDMLIEGELIPQNYKAAVNLYRQVVQANDKNCLEGKVKLYQLQLSNDEEISVLFNEKINYEEIKSVSKEAADNGIVEGMLLYGYLCMKEKNDDEHGSITRNLDDAFKYLNSAVERESKEAMALYGKLISHGYGIQKSSKEESLELYCKSKELGSYSGEALYGYEKAKNKESSEEGLNLVVDSKEQGNSTGINAYGMIIFNGLCGFIADEERGVYYMKMAADEGNANAMYNYAQCLQKGRGIQQNIKEAIYYYKKSLEEGCLFSSLALSDLLSKKNNVFYDEKESKKYLKIANDYKITFNNPNDINLVL</sequence>
<dbReference type="Pfam" id="PF07714">
    <property type="entry name" value="PK_Tyr_Ser-Thr"/>
    <property type="match status" value="1"/>
</dbReference>
<dbReference type="Proteomes" id="UP001470230">
    <property type="component" value="Unassembled WGS sequence"/>
</dbReference>
<dbReference type="InterPro" id="IPR011009">
    <property type="entry name" value="Kinase-like_dom_sf"/>
</dbReference>
<accession>A0ABR2JXE1</accession>
<dbReference type="PRINTS" id="PR00109">
    <property type="entry name" value="TYRKINASE"/>
</dbReference>
<dbReference type="EMBL" id="JAPFFF010000009">
    <property type="protein sequence ID" value="KAK8883116.1"/>
    <property type="molecule type" value="Genomic_DNA"/>
</dbReference>
<dbReference type="InterPro" id="IPR006597">
    <property type="entry name" value="Sel1-like"/>
</dbReference>
<keyword evidence="3" id="KW-1185">Reference proteome</keyword>
<dbReference type="PROSITE" id="PS50011">
    <property type="entry name" value="PROTEIN_KINASE_DOM"/>
    <property type="match status" value="1"/>
</dbReference>
<dbReference type="InterPro" id="IPR050167">
    <property type="entry name" value="Ser_Thr_protein_kinase"/>
</dbReference>
<dbReference type="SMART" id="SM00671">
    <property type="entry name" value="SEL1"/>
    <property type="match status" value="5"/>
</dbReference>
<dbReference type="InterPro" id="IPR000719">
    <property type="entry name" value="Prot_kinase_dom"/>
</dbReference>
<dbReference type="Pfam" id="PF08238">
    <property type="entry name" value="Sel1"/>
    <property type="match status" value="6"/>
</dbReference>
<evidence type="ECO:0000313" key="3">
    <source>
        <dbReference type="Proteomes" id="UP001470230"/>
    </source>
</evidence>
<comment type="caution">
    <text evidence="2">The sequence shown here is derived from an EMBL/GenBank/DDBJ whole genome shotgun (WGS) entry which is preliminary data.</text>
</comment>
<dbReference type="InterPro" id="IPR011990">
    <property type="entry name" value="TPR-like_helical_dom_sf"/>
</dbReference>
<name>A0ABR2JXE1_9EUKA</name>
<organism evidence="2 3">
    <name type="scientific">Tritrichomonas musculus</name>
    <dbReference type="NCBI Taxonomy" id="1915356"/>
    <lineage>
        <taxon>Eukaryota</taxon>
        <taxon>Metamonada</taxon>
        <taxon>Parabasalia</taxon>
        <taxon>Tritrichomonadida</taxon>
        <taxon>Tritrichomonadidae</taxon>
        <taxon>Tritrichomonas</taxon>
    </lineage>
</organism>
<dbReference type="PANTHER" id="PTHR23257">
    <property type="entry name" value="SERINE-THREONINE PROTEIN KINASE"/>
    <property type="match status" value="1"/>
</dbReference>
<gene>
    <name evidence="2" type="ORF">M9Y10_045764</name>
</gene>
<dbReference type="Gene3D" id="1.25.40.10">
    <property type="entry name" value="Tetratricopeptide repeat domain"/>
    <property type="match status" value="1"/>
</dbReference>
<proteinExistence type="predicted"/>
<evidence type="ECO:0000259" key="1">
    <source>
        <dbReference type="PROSITE" id="PS50011"/>
    </source>
</evidence>
<evidence type="ECO:0000313" key="2">
    <source>
        <dbReference type="EMBL" id="KAK8883116.1"/>
    </source>
</evidence>